<dbReference type="OrthoDB" id="106838at2"/>
<evidence type="ECO:0000256" key="1">
    <source>
        <dbReference type="ARBA" id="ARBA00004141"/>
    </source>
</evidence>
<organism evidence="7 8">
    <name type="scientific">Cytophaga hutchinsonii (strain ATCC 33406 / DSM 1761 / CIP 103989 / NBRC 15051 / NCIMB 9469 / D465)</name>
    <dbReference type="NCBI Taxonomy" id="269798"/>
    <lineage>
        <taxon>Bacteria</taxon>
        <taxon>Pseudomonadati</taxon>
        <taxon>Bacteroidota</taxon>
        <taxon>Cytophagia</taxon>
        <taxon>Cytophagales</taxon>
        <taxon>Cytophagaceae</taxon>
        <taxon>Cytophaga</taxon>
    </lineage>
</organism>
<comment type="similarity">
    <text evidence="2">Belongs to the autoinducer-2 exporter (AI-2E) (TC 2.A.86) family.</text>
</comment>
<evidence type="ECO:0000256" key="3">
    <source>
        <dbReference type="ARBA" id="ARBA00022692"/>
    </source>
</evidence>
<feature type="transmembrane region" description="Helical" evidence="6">
    <location>
        <begin position="245"/>
        <end position="266"/>
    </location>
</feature>
<evidence type="ECO:0000313" key="8">
    <source>
        <dbReference type="Proteomes" id="UP000001822"/>
    </source>
</evidence>
<dbReference type="AlphaFoldDB" id="A0A6N4SQ73"/>
<evidence type="ECO:0008006" key="9">
    <source>
        <dbReference type="Google" id="ProtNLM"/>
    </source>
</evidence>
<reference evidence="7 8" key="1">
    <citation type="journal article" date="2007" name="Appl. Environ. Microbiol.">
        <title>Genome sequence of the cellulolytic gliding bacterium Cytophaga hutchinsonii.</title>
        <authorList>
            <person name="Xie G."/>
            <person name="Bruce D.C."/>
            <person name="Challacombe J.F."/>
            <person name="Chertkov O."/>
            <person name="Detter J.C."/>
            <person name="Gilna P."/>
            <person name="Han C.S."/>
            <person name="Lucas S."/>
            <person name="Misra M."/>
            <person name="Myers G.L."/>
            <person name="Richardson P."/>
            <person name="Tapia R."/>
            <person name="Thayer N."/>
            <person name="Thompson L.S."/>
            <person name="Brettin T.S."/>
            <person name="Henrissat B."/>
            <person name="Wilson D.B."/>
            <person name="McBride M.J."/>
        </authorList>
    </citation>
    <scope>NUCLEOTIDE SEQUENCE [LARGE SCALE GENOMIC DNA]</scope>
    <source>
        <strain evidence="8">ATCC 33406 / DSM 1761 / CIP 103989 / NBRC 15051 / NCIMB 9469 / D465</strain>
    </source>
</reference>
<evidence type="ECO:0000256" key="4">
    <source>
        <dbReference type="ARBA" id="ARBA00022989"/>
    </source>
</evidence>
<keyword evidence="4 6" id="KW-1133">Transmembrane helix</keyword>
<feature type="transmembrane region" description="Helical" evidence="6">
    <location>
        <begin position="151"/>
        <end position="181"/>
    </location>
</feature>
<evidence type="ECO:0000256" key="5">
    <source>
        <dbReference type="ARBA" id="ARBA00023136"/>
    </source>
</evidence>
<evidence type="ECO:0000313" key="7">
    <source>
        <dbReference type="EMBL" id="ABG58502.1"/>
    </source>
</evidence>
<keyword evidence="8" id="KW-1185">Reference proteome</keyword>
<feature type="transmembrane region" description="Helical" evidence="6">
    <location>
        <begin position="314"/>
        <end position="341"/>
    </location>
</feature>
<dbReference type="KEGG" id="chu:CHU_1229"/>
<comment type="subcellular location">
    <subcellularLocation>
        <location evidence="1">Membrane</location>
        <topology evidence="1">Multi-pass membrane protein</topology>
    </subcellularLocation>
</comment>
<feature type="transmembrane region" description="Helical" evidence="6">
    <location>
        <begin position="19"/>
        <end position="36"/>
    </location>
</feature>
<feature type="transmembrane region" description="Helical" evidence="6">
    <location>
        <begin position="72"/>
        <end position="91"/>
    </location>
</feature>
<feature type="transmembrane region" description="Helical" evidence="6">
    <location>
        <begin position="42"/>
        <end position="60"/>
    </location>
</feature>
<feature type="transmembrane region" description="Helical" evidence="6">
    <location>
        <begin position="220"/>
        <end position="239"/>
    </location>
</feature>
<gene>
    <name evidence="7" type="ordered locus">CHU_1229</name>
</gene>
<name>A0A6N4SQ73_CYTH3</name>
<dbReference type="Proteomes" id="UP000001822">
    <property type="component" value="Chromosome"/>
</dbReference>
<dbReference type="GO" id="GO:0016020">
    <property type="term" value="C:membrane"/>
    <property type="evidence" value="ECO:0007669"/>
    <property type="project" value="UniProtKB-SubCell"/>
</dbReference>
<protein>
    <recommendedName>
        <fullName evidence="9">Permease</fullName>
    </recommendedName>
</protein>
<evidence type="ECO:0000256" key="2">
    <source>
        <dbReference type="ARBA" id="ARBA00009773"/>
    </source>
</evidence>
<dbReference type="EMBL" id="CP000383">
    <property type="protein sequence ID" value="ABG58502.1"/>
    <property type="molecule type" value="Genomic_DNA"/>
</dbReference>
<dbReference type="RefSeq" id="WP_011584617.1">
    <property type="nucleotide sequence ID" value="NC_008255.1"/>
</dbReference>
<evidence type="ECO:0000256" key="6">
    <source>
        <dbReference type="SAM" id="Phobius"/>
    </source>
</evidence>
<accession>A0A6N4SQ73</accession>
<feature type="transmembrane region" description="Helical" evidence="6">
    <location>
        <begin position="273"/>
        <end position="294"/>
    </location>
</feature>
<keyword evidence="5 6" id="KW-0472">Membrane</keyword>
<dbReference type="Pfam" id="PF01594">
    <property type="entry name" value="AI-2E_transport"/>
    <property type="match status" value="1"/>
</dbReference>
<dbReference type="InterPro" id="IPR002549">
    <property type="entry name" value="AI-2E-like"/>
</dbReference>
<sequence length="366" mass="39653">MNNQGAQGAPNVKNSLETAIRLVLFFGLMFFCYIIMMPFVSILLGGIILAVAASPILTLLRNRFNLSDKWGAVLITCVALIVFIVPSYLLIHSLIREFTHFISPENRAAVTGMIENLRGLPLIQDTLYEFLKNLTNNSSVVFKEHATQIEAVGIGVLGFIGGLGLGLVHFLASVIIAGLFLAHAKQSAGLAEKIFIRIAGKNGEEFSHITERTIQNVTKGIIGVAFLESVLAAFGFFVAGVPLAGVWTVVCLLLSIVQLGIVPLAVPIVIYMFYTGSPVTASLLAAWMVLIYIFEHLMKPILLSKGAPVPMPIIFIGVVGGFIAGGFIGMFLGAVLFSIAYKLFLVWLENDVQKVAHNEDVAYKEE</sequence>
<proteinExistence type="inferred from homology"/>
<keyword evidence="3 6" id="KW-0812">Transmembrane</keyword>